<keyword evidence="2" id="KW-1185">Reference proteome</keyword>
<dbReference type="OrthoDB" id="10601906at2759"/>
<dbReference type="Proteomes" id="UP000186817">
    <property type="component" value="Unassembled WGS sequence"/>
</dbReference>
<evidence type="ECO:0000313" key="1">
    <source>
        <dbReference type="EMBL" id="OLQ09743.1"/>
    </source>
</evidence>
<reference evidence="1 2" key="1">
    <citation type="submission" date="2016-02" db="EMBL/GenBank/DDBJ databases">
        <title>Genome analysis of coral dinoflagellate symbionts highlights evolutionary adaptations to a symbiotic lifestyle.</title>
        <authorList>
            <person name="Aranda M."/>
            <person name="Li Y."/>
            <person name="Liew Y.J."/>
            <person name="Baumgarten S."/>
            <person name="Simakov O."/>
            <person name="Wilson M."/>
            <person name="Piel J."/>
            <person name="Ashoor H."/>
            <person name="Bougouffa S."/>
            <person name="Bajic V.B."/>
            <person name="Ryu T."/>
            <person name="Ravasi T."/>
            <person name="Bayer T."/>
            <person name="Micklem G."/>
            <person name="Kim H."/>
            <person name="Bhak J."/>
            <person name="Lajeunesse T.C."/>
            <person name="Voolstra C.R."/>
        </authorList>
    </citation>
    <scope>NUCLEOTIDE SEQUENCE [LARGE SCALE GENOMIC DNA]</scope>
    <source>
        <strain evidence="1 2">CCMP2467</strain>
    </source>
</reference>
<name>A0A1Q9EQN0_SYMMI</name>
<organism evidence="1 2">
    <name type="scientific">Symbiodinium microadriaticum</name>
    <name type="common">Dinoflagellate</name>
    <name type="synonym">Zooxanthella microadriatica</name>
    <dbReference type="NCBI Taxonomy" id="2951"/>
    <lineage>
        <taxon>Eukaryota</taxon>
        <taxon>Sar</taxon>
        <taxon>Alveolata</taxon>
        <taxon>Dinophyceae</taxon>
        <taxon>Suessiales</taxon>
        <taxon>Symbiodiniaceae</taxon>
        <taxon>Symbiodinium</taxon>
    </lineage>
</organism>
<evidence type="ECO:0000313" key="2">
    <source>
        <dbReference type="Proteomes" id="UP000186817"/>
    </source>
</evidence>
<comment type="caution">
    <text evidence="1">The sequence shown here is derived from an EMBL/GenBank/DDBJ whole genome shotgun (WGS) entry which is preliminary data.</text>
</comment>
<gene>
    <name evidence="1" type="ORF">AK812_SmicGene6639</name>
</gene>
<dbReference type="AlphaFoldDB" id="A0A1Q9EQN0"/>
<sequence>MVRQFSGHRIHQLDDDQDGALLAVVYGAVFQFQEEDMTRDAVHEWAGQEMAILQIEQPGRLVTCAALVGQVTGVRALRFCVTSAIGQSRAISIADLQHGPGETGKTAWAGSHETASAVPPQWADPGRVEQPPPLVAKVSEVHPLSLWPLDEREAEGRQAAVIFLSNVTLPCSSGYDLFGAVSFSVSTVLNKEKEIKGDKIRKQVHGWKGQSPDDLVAGDDTRVEEDPWNWVSGDPFPSMTPEAPIFVSEQRLKGLWLEHDPVAKSIVGCIDVMAGPWANQKAQDFAALLDFLAMPAPDILLRWAVPSAIARASVHYIGIPTNRTGQKEKAALRQAHNPSTTETATRRLVVAVAKRCASYHILTEESLKDEQTVFPAVFAMAAADHGDCEHKDEDGRGGLVEVVATLQGSVASL</sequence>
<protein>
    <submittedName>
        <fullName evidence="1">Uncharacterized protein</fullName>
    </submittedName>
</protein>
<proteinExistence type="predicted"/>
<accession>A0A1Q9EQN0</accession>
<dbReference type="EMBL" id="LSRX01000091">
    <property type="protein sequence ID" value="OLQ09743.1"/>
    <property type="molecule type" value="Genomic_DNA"/>
</dbReference>